<protein>
    <submittedName>
        <fullName evidence="1">Uncharacterized protein</fullName>
    </submittedName>
</protein>
<proteinExistence type="predicted"/>
<gene>
    <name evidence="1" type="ORF">HDF25_005103</name>
</gene>
<organism evidence="1 2">
    <name type="scientific">Pedobacter cryoconitis</name>
    <dbReference type="NCBI Taxonomy" id="188932"/>
    <lineage>
        <taxon>Bacteria</taxon>
        <taxon>Pseudomonadati</taxon>
        <taxon>Bacteroidota</taxon>
        <taxon>Sphingobacteriia</taxon>
        <taxon>Sphingobacteriales</taxon>
        <taxon>Sphingobacteriaceae</taxon>
        <taxon>Pedobacter</taxon>
    </lineage>
</organism>
<dbReference type="RefSeq" id="WP_184629161.1">
    <property type="nucleotide sequence ID" value="NZ_JACHCC010000017.1"/>
</dbReference>
<dbReference type="AlphaFoldDB" id="A0A7X0J8B3"/>
<evidence type="ECO:0000313" key="2">
    <source>
        <dbReference type="Proteomes" id="UP000521017"/>
    </source>
</evidence>
<sequence length="127" mass="14874">MILIVIAAYFFLSRYSCRLQIDQFDVLHIRYLIPWNKNITVKLKDYKYMDYGRGFYGFLGTRKNGNLNLLRVPQDTIVLSNSTDFKNEVAILKVNLRIGQFKELLDYLEKVEKLKFADSAGAGGYFW</sequence>
<evidence type="ECO:0000313" key="1">
    <source>
        <dbReference type="EMBL" id="MBB6502918.1"/>
    </source>
</evidence>
<reference evidence="1 2" key="1">
    <citation type="submission" date="2020-08" db="EMBL/GenBank/DDBJ databases">
        <title>Genomic Encyclopedia of Type Strains, Phase IV (KMG-V): Genome sequencing to study the core and pangenomes of soil and plant-associated prokaryotes.</title>
        <authorList>
            <person name="Whitman W."/>
        </authorList>
    </citation>
    <scope>NUCLEOTIDE SEQUENCE [LARGE SCALE GENOMIC DNA]</scope>
    <source>
        <strain evidence="1 2">M2T3</strain>
    </source>
</reference>
<comment type="caution">
    <text evidence="1">The sequence shown here is derived from an EMBL/GenBank/DDBJ whole genome shotgun (WGS) entry which is preliminary data.</text>
</comment>
<dbReference type="Proteomes" id="UP000521017">
    <property type="component" value="Unassembled WGS sequence"/>
</dbReference>
<name>A0A7X0J8B3_9SPHI</name>
<accession>A0A7X0J8B3</accession>
<dbReference type="EMBL" id="JACHCC010000017">
    <property type="protein sequence ID" value="MBB6502918.1"/>
    <property type="molecule type" value="Genomic_DNA"/>
</dbReference>